<dbReference type="Pfam" id="PF05593">
    <property type="entry name" value="RHS_repeat"/>
    <property type="match status" value="1"/>
</dbReference>
<feature type="domain" description="Teneurin-like YD-shell" evidence="4">
    <location>
        <begin position="541"/>
        <end position="667"/>
    </location>
</feature>
<dbReference type="NCBIfam" id="TIGR03696">
    <property type="entry name" value="Rhs_assc_core"/>
    <property type="match status" value="1"/>
</dbReference>
<name>A0A1P8DQY2_VIBPH</name>
<keyword evidence="5" id="KW-0614">Plasmid</keyword>
<dbReference type="InterPro" id="IPR045351">
    <property type="entry name" value="DUF6531"/>
</dbReference>
<proteinExistence type="predicted"/>
<dbReference type="Pfam" id="PF20148">
    <property type="entry name" value="DUF6531"/>
    <property type="match status" value="1"/>
</dbReference>
<sequence>MDHFHTNLIARACLLALIVPSAVSAQWRINASGSSEIDAMRFDLPEQAHEFLRDYRINELASTHSYVSEKLYPSETYSDGRLISWLCMHRSDAPGSYDPDTCYFGALSGTTLTKFIIPGEMTDSPLLNRDLGKPETELCVGNPINLATGNKYQQETDYVSAGMEPLVFTRHYNSQLALSGKQSDVGIGWSHNYSNKVIFDKESHGENMVVLHRPDGKELAFYRTNAVWMPTWKSDDRLYKDSGWRYQRADGVVELYDSNGQLIRIVHPSGNELDLNYTNGKLDSVSDSFGRTLRFSYDQGKIIKMIDPAGQTFSYDYSNELLVAVHKPDANQRRYHYEDSLNPSLLTGLTDEKGSRFATWSHDPSGRAVLSEHSSGVDRTSVTYNPDGSVTVTNALGHEQHYLFSRYNGKLKPDSIQGAACTGFAGGTKSFGYDTNGELKSIINEEGQSFSYQYDQRGLEISRTSSTGDTITTQWHSEFPKPTKITSSYLVQEFTYDDRQRLLTLKLIDRTNSDVRQWAFEYYPDSLGVPGQLKSVDGPRVDVDDVTRFEYDAQANLSRVINSLGHVVSFDNYDAHGRAQSVTDANGVSYSLNYNTLGQMISSTGPDGTTLYSYDESGLLVSITLPTNSTFTYEYDAAQQLMAVIDANGNRQSINRDSLGNIEQVELKDNSGIAHWKQLHSYTLNGWLSSTTNGTGNVYTYSYDKTANLTGKVDPSGNAYAYRYDGFSNLLQSIDPVNRATAMQYNDNALVTRVTDPRGRRTYYSYNGYGDVLSVQSPDTGTAHYTYDKAGNLIGKTDANGQVFTYHYDALNRLSSITVDGQPNASVTFRYDEPEALYGVGQLTSITDASGVSKYSYTASGEIASQELIVDGRTLLTNYTYDGAGQLASIEYPSGRKAVYQRNVAGEVIGITLNNGVNSRTLVSDLVRKPFGPVTDLTHGNGLWEERQYDMNYQLESVQVAGAMHRSYLYTANSNVDSITDLMDSGYSQTFNYDKLSRLIDATGGYGTREYTYNYNGNRTAIYRDGVKDSYSIVFNSNRLTKTSIGSITYSYDANGNTIGRGTDVFVYDAFNRLTEATVNGETSIYHYNSAHQRVRKSAGGVDVLYVYGLDGELLAEVDAGTGQTQREYVWLDGQLMAYLVNGTVYHVHNDHLGTPQALTDELGEVVWKAQYTPFGRASVTTELVTFNLRFPGQYFDTETGLHYNWHRYYDPSLGRYLQSDRLGLFDGMDTYGYVRGNPLSSIDPTGEFAWGVVFAGIDLAYQLYDNGGKIDCVNWGDVGLAALGGGMFNAVKVAKVHRFKSAVTTKGNPHSWGATRRWYAKNINKDIPPRQHIHHWLVERRHFEGNQKLERIFNQPWNLNPKPFTNIYHNTKIHNNGIKGWFNGVPIWARETVAGLGLTAAGGNGCGCSEK</sequence>
<dbReference type="RefSeq" id="WP_120034881.1">
    <property type="nucleotide sequence ID" value="NZ_KX957971.1"/>
</dbReference>
<feature type="domain" description="Teneurin-like YD-shell" evidence="4">
    <location>
        <begin position="692"/>
        <end position="815"/>
    </location>
</feature>
<dbReference type="InterPro" id="IPR022385">
    <property type="entry name" value="Rhs_assc_core"/>
</dbReference>
<dbReference type="InterPro" id="IPR056823">
    <property type="entry name" value="TEN-like_YD-shell"/>
</dbReference>
<dbReference type="PANTHER" id="PTHR32305:SF15">
    <property type="entry name" value="PROTEIN RHSA-RELATED"/>
    <property type="match status" value="1"/>
</dbReference>
<evidence type="ECO:0000259" key="4">
    <source>
        <dbReference type="Pfam" id="PF25023"/>
    </source>
</evidence>
<dbReference type="InterPro" id="IPR031325">
    <property type="entry name" value="RHS_repeat"/>
</dbReference>
<dbReference type="NCBIfam" id="TIGR01643">
    <property type="entry name" value="YD_repeat_2x"/>
    <property type="match status" value="8"/>
</dbReference>
<protein>
    <recommendedName>
        <fullName evidence="6">RHS repeat protein</fullName>
    </recommendedName>
</protein>
<feature type="signal peptide" evidence="2">
    <location>
        <begin position="1"/>
        <end position="25"/>
    </location>
</feature>
<feature type="domain" description="DUF6531" evidence="3">
    <location>
        <begin position="141"/>
        <end position="221"/>
    </location>
</feature>
<dbReference type="Gene3D" id="2.180.10.10">
    <property type="entry name" value="RHS repeat-associated core"/>
    <property type="match status" value="3"/>
</dbReference>
<dbReference type="EMBL" id="KX957971">
    <property type="protein sequence ID" value="APU91506.1"/>
    <property type="molecule type" value="Genomic_DNA"/>
</dbReference>
<dbReference type="InterPro" id="IPR050708">
    <property type="entry name" value="T6SS_VgrG/RHS"/>
</dbReference>
<geneLocation type="plasmid" evidence="5">
    <name>pVPS62</name>
</geneLocation>
<reference evidence="5" key="1">
    <citation type="submission" date="2016-10" db="EMBL/GenBank/DDBJ databases">
        <title>Evolution and Comparative Genomics of Conjugative MDR Plasmids in Vibrio species.</title>
        <authorList>
            <person name="Li R."/>
            <person name="Ye L."/>
            <person name="Wong M.Ho.Yin."/>
            <person name="Zheng Z."/>
            <person name="Chan E.Wai.Chi."/>
            <person name="Chen S."/>
        </authorList>
    </citation>
    <scope>NUCLEOTIDE SEQUENCE</scope>
    <source>
        <plasmid evidence="5">pVPS62</plasmid>
    </source>
</reference>
<accession>A0A1P8DQY2</accession>
<feature type="chain" id="PRO_5012681602" description="RHS repeat protein" evidence="2">
    <location>
        <begin position="26"/>
        <end position="1412"/>
    </location>
</feature>
<keyword evidence="2" id="KW-0732">Signal</keyword>
<evidence type="ECO:0008006" key="6">
    <source>
        <dbReference type="Google" id="ProtNLM"/>
    </source>
</evidence>
<feature type="domain" description="Teneurin-like YD-shell" evidence="4">
    <location>
        <begin position="964"/>
        <end position="1228"/>
    </location>
</feature>
<dbReference type="PANTHER" id="PTHR32305">
    <property type="match status" value="1"/>
</dbReference>
<evidence type="ECO:0000256" key="2">
    <source>
        <dbReference type="SAM" id="SignalP"/>
    </source>
</evidence>
<dbReference type="Pfam" id="PF25023">
    <property type="entry name" value="TEN_YD-shell"/>
    <property type="match status" value="3"/>
</dbReference>
<keyword evidence="1" id="KW-0677">Repeat</keyword>
<dbReference type="InterPro" id="IPR006530">
    <property type="entry name" value="YD"/>
</dbReference>
<evidence type="ECO:0000313" key="5">
    <source>
        <dbReference type="EMBL" id="APU91506.1"/>
    </source>
</evidence>
<organism evidence="5">
    <name type="scientific">Vibrio parahaemolyticus</name>
    <dbReference type="NCBI Taxonomy" id="670"/>
    <lineage>
        <taxon>Bacteria</taxon>
        <taxon>Pseudomonadati</taxon>
        <taxon>Pseudomonadota</taxon>
        <taxon>Gammaproteobacteria</taxon>
        <taxon>Vibrionales</taxon>
        <taxon>Vibrionaceae</taxon>
        <taxon>Vibrio</taxon>
    </lineage>
</organism>
<evidence type="ECO:0000259" key="3">
    <source>
        <dbReference type="Pfam" id="PF20148"/>
    </source>
</evidence>
<evidence type="ECO:0000256" key="1">
    <source>
        <dbReference type="ARBA" id="ARBA00022737"/>
    </source>
</evidence>